<feature type="chain" id="PRO_5039370163" evidence="5">
    <location>
        <begin position="20"/>
        <end position="350"/>
    </location>
</feature>
<feature type="region of interest" description="Disordered" evidence="4">
    <location>
        <begin position="27"/>
        <end position="51"/>
    </location>
</feature>
<dbReference type="PANTHER" id="PTHR46847:SF1">
    <property type="entry name" value="D-ALLOSE-BINDING PERIPLASMIC PROTEIN-RELATED"/>
    <property type="match status" value="1"/>
</dbReference>
<dbReference type="Proteomes" id="UP000824239">
    <property type="component" value="Unassembled WGS sequence"/>
</dbReference>
<dbReference type="SUPFAM" id="SSF53822">
    <property type="entry name" value="Periplasmic binding protein-like I"/>
    <property type="match status" value="1"/>
</dbReference>
<comment type="subcellular location">
    <subcellularLocation>
        <location evidence="1">Cell envelope</location>
    </subcellularLocation>
</comment>
<dbReference type="InterPro" id="IPR025997">
    <property type="entry name" value="SBP_2_dom"/>
</dbReference>
<evidence type="ECO:0000313" key="8">
    <source>
        <dbReference type="Proteomes" id="UP000824239"/>
    </source>
</evidence>
<sequence length="350" mass="38300">MKKTLALILAALMILTLFAGCSKDEPAAADDTSADTAQTDTDTSETDGDASETGDVFKVAWQHNWSDQWHHQTALVGEMRMEEAFDNVEVTLFDSKGDAGNIVPFLEQLIMEGDWDLCIYGTYSDDSEYIKKLQDTGCNVICYAIEWDFLKGVCSTFVCSEYDLGYLAATRAAELLPENANVVVLRGAEGYSGSILRGEGFADALAERDDITVLDEKFCSFDKAKAMTQMEDWITRFGTDIDGILSENDAMALGAIEALNMAGIDAASLVITGIDALYEGCVAIKEGLIDVSAYQSSDLYAEGFIDRIEKLQSGEVDAYCTDDMVFEAQMVTVDNVDEMIARYEELGMAQ</sequence>
<evidence type="ECO:0000256" key="1">
    <source>
        <dbReference type="ARBA" id="ARBA00004196"/>
    </source>
</evidence>
<reference evidence="7" key="1">
    <citation type="submission" date="2020-10" db="EMBL/GenBank/DDBJ databases">
        <authorList>
            <person name="Gilroy R."/>
        </authorList>
    </citation>
    <scope>NUCLEOTIDE SEQUENCE</scope>
    <source>
        <strain evidence="7">ChiBcec15-4380</strain>
    </source>
</reference>
<proteinExistence type="inferred from homology"/>
<dbReference type="AlphaFoldDB" id="A0A9D1DFK4"/>
<dbReference type="Pfam" id="PF13407">
    <property type="entry name" value="Peripla_BP_4"/>
    <property type="match status" value="1"/>
</dbReference>
<evidence type="ECO:0000259" key="6">
    <source>
        <dbReference type="Pfam" id="PF13407"/>
    </source>
</evidence>
<evidence type="ECO:0000313" key="7">
    <source>
        <dbReference type="EMBL" id="HIR49695.1"/>
    </source>
</evidence>
<reference evidence="7" key="2">
    <citation type="journal article" date="2021" name="PeerJ">
        <title>Extensive microbial diversity within the chicken gut microbiome revealed by metagenomics and culture.</title>
        <authorList>
            <person name="Gilroy R."/>
            <person name="Ravi A."/>
            <person name="Getino M."/>
            <person name="Pursley I."/>
            <person name="Horton D.L."/>
            <person name="Alikhan N.F."/>
            <person name="Baker D."/>
            <person name="Gharbi K."/>
            <person name="Hall N."/>
            <person name="Watson M."/>
            <person name="Adriaenssens E.M."/>
            <person name="Foster-Nyarko E."/>
            <person name="Jarju S."/>
            <person name="Secka A."/>
            <person name="Antonio M."/>
            <person name="Oren A."/>
            <person name="Chaudhuri R.R."/>
            <person name="La Ragione R."/>
            <person name="Hildebrand F."/>
            <person name="Pallen M.J."/>
        </authorList>
    </citation>
    <scope>NUCLEOTIDE SEQUENCE</scope>
    <source>
        <strain evidence="7">ChiBcec15-4380</strain>
    </source>
</reference>
<keyword evidence="3 5" id="KW-0732">Signal</keyword>
<feature type="signal peptide" evidence="5">
    <location>
        <begin position="1"/>
        <end position="19"/>
    </location>
</feature>
<feature type="compositionally biased region" description="Acidic residues" evidence="4">
    <location>
        <begin position="42"/>
        <end position="51"/>
    </location>
</feature>
<dbReference type="GO" id="GO:0030246">
    <property type="term" value="F:carbohydrate binding"/>
    <property type="evidence" value="ECO:0007669"/>
    <property type="project" value="UniProtKB-ARBA"/>
</dbReference>
<dbReference type="EMBL" id="DVHE01000002">
    <property type="protein sequence ID" value="HIR49695.1"/>
    <property type="molecule type" value="Genomic_DNA"/>
</dbReference>
<comment type="similarity">
    <text evidence="2">Belongs to the bacterial solute-binding protein 2 family.</text>
</comment>
<evidence type="ECO:0000256" key="5">
    <source>
        <dbReference type="SAM" id="SignalP"/>
    </source>
</evidence>
<dbReference type="PANTHER" id="PTHR46847">
    <property type="entry name" value="D-ALLOSE-BINDING PERIPLASMIC PROTEIN-RELATED"/>
    <property type="match status" value="1"/>
</dbReference>
<dbReference type="CDD" id="cd01536">
    <property type="entry name" value="PBP1_ABC_sugar_binding-like"/>
    <property type="match status" value="1"/>
</dbReference>
<feature type="compositionally biased region" description="Low complexity" evidence="4">
    <location>
        <begin position="29"/>
        <end position="41"/>
    </location>
</feature>
<dbReference type="Gene3D" id="3.40.50.2300">
    <property type="match status" value="2"/>
</dbReference>
<gene>
    <name evidence="7" type="ORF">IAA53_00170</name>
</gene>
<accession>A0A9D1DFK4</accession>
<feature type="domain" description="Periplasmic binding protein" evidence="6">
    <location>
        <begin position="93"/>
        <end position="305"/>
    </location>
</feature>
<evidence type="ECO:0000256" key="2">
    <source>
        <dbReference type="ARBA" id="ARBA00007639"/>
    </source>
</evidence>
<dbReference type="InterPro" id="IPR028082">
    <property type="entry name" value="Peripla_BP_I"/>
</dbReference>
<evidence type="ECO:0000256" key="3">
    <source>
        <dbReference type="ARBA" id="ARBA00022729"/>
    </source>
</evidence>
<comment type="caution">
    <text evidence="7">The sequence shown here is derived from an EMBL/GenBank/DDBJ whole genome shotgun (WGS) entry which is preliminary data.</text>
</comment>
<dbReference type="PROSITE" id="PS51257">
    <property type="entry name" value="PROKAR_LIPOPROTEIN"/>
    <property type="match status" value="1"/>
</dbReference>
<evidence type="ECO:0000256" key="4">
    <source>
        <dbReference type="SAM" id="MobiDB-lite"/>
    </source>
</evidence>
<protein>
    <submittedName>
        <fullName evidence="7">Sugar ABC transporter substrate-binding protein</fullName>
    </submittedName>
</protein>
<name>A0A9D1DFK4_9FIRM</name>
<dbReference type="GO" id="GO:0030313">
    <property type="term" value="C:cell envelope"/>
    <property type="evidence" value="ECO:0007669"/>
    <property type="project" value="UniProtKB-SubCell"/>
</dbReference>
<organism evidence="7 8">
    <name type="scientific">Candidatus Avoscillospira avicola</name>
    <dbReference type="NCBI Taxonomy" id="2840706"/>
    <lineage>
        <taxon>Bacteria</taxon>
        <taxon>Bacillati</taxon>
        <taxon>Bacillota</taxon>
        <taxon>Clostridia</taxon>
        <taxon>Eubacteriales</taxon>
        <taxon>Oscillospiraceae</taxon>
        <taxon>Oscillospiraceae incertae sedis</taxon>
        <taxon>Candidatus Avoscillospira</taxon>
    </lineage>
</organism>